<accession>A0A8S5UL97</accession>
<evidence type="ECO:0000313" key="2">
    <source>
        <dbReference type="EMBL" id="DAF95162.1"/>
    </source>
</evidence>
<reference evidence="2" key="1">
    <citation type="journal article" date="2021" name="Proc. Natl. Acad. Sci. U.S.A.">
        <title>A Catalog of Tens of Thousands of Viruses from Human Metagenomes Reveals Hidden Associations with Chronic Diseases.</title>
        <authorList>
            <person name="Tisza M.J."/>
            <person name="Buck C.B."/>
        </authorList>
    </citation>
    <scope>NUCLEOTIDE SEQUENCE</scope>
    <source>
        <strain evidence="2">CtICF6</strain>
    </source>
</reference>
<keyword evidence="1" id="KW-1133">Transmembrane helix</keyword>
<feature type="transmembrane region" description="Helical" evidence="1">
    <location>
        <begin position="7"/>
        <end position="24"/>
    </location>
</feature>
<evidence type="ECO:0000256" key="1">
    <source>
        <dbReference type="SAM" id="Phobius"/>
    </source>
</evidence>
<sequence>MEILKLIICTIIMLGFIAAIMLVYDAWDTRVFVAYVATAILADMICVLLDD</sequence>
<keyword evidence="1" id="KW-0812">Transmembrane</keyword>
<organism evidence="2">
    <name type="scientific">Siphoviridae sp. ctICF6</name>
    <dbReference type="NCBI Taxonomy" id="2825427"/>
    <lineage>
        <taxon>Viruses</taxon>
        <taxon>Duplodnaviria</taxon>
        <taxon>Heunggongvirae</taxon>
        <taxon>Uroviricota</taxon>
        <taxon>Caudoviricetes</taxon>
    </lineage>
</organism>
<feature type="transmembrane region" description="Helical" evidence="1">
    <location>
        <begin position="30"/>
        <end position="49"/>
    </location>
</feature>
<protein>
    <submittedName>
        <fullName evidence="2">Uncharacterized protein</fullName>
    </submittedName>
</protein>
<dbReference type="EMBL" id="BK016104">
    <property type="protein sequence ID" value="DAF95162.1"/>
    <property type="molecule type" value="Genomic_DNA"/>
</dbReference>
<keyword evidence="1" id="KW-0472">Membrane</keyword>
<proteinExistence type="predicted"/>
<name>A0A8S5UL97_9CAUD</name>